<protein>
    <submittedName>
        <fullName evidence="1">Uncharacterized protein</fullName>
    </submittedName>
</protein>
<sequence length="136" mass="15886">PEGLTCLVTMEDISTDLGNYVEYQSYPSMKWQPALFEKEVIENLLDTQFYDYVKRARTTDCQAELRRLLESGPPQWISDPHGLPLAEETDTHVCQLWYSSDYRLKGARLDGSYDGEERQQLWDELKQFIVVEGKEE</sequence>
<dbReference type="AlphaFoldDB" id="B7G5N1"/>
<gene>
    <name evidence="1" type="ORF">PHATRDRAFT_7073</name>
</gene>
<evidence type="ECO:0000313" key="2">
    <source>
        <dbReference type="Proteomes" id="UP000000759"/>
    </source>
</evidence>
<reference evidence="2" key="2">
    <citation type="submission" date="2008-08" db="EMBL/GenBank/DDBJ databases">
        <authorList>
            <consortium name="Diatom Consortium"/>
            <person name="Grigoriev I."/>
            <person name="Grimwood J."/>
            <person name="Kuo A."/>
            <person name="Otillar R.P."/>
            <person name="Salamov A."/>
            <person name="Detter J.C."/>
            <person name="Lindquist E."/>
            <person name="Shapiro H."/>
            <person name="Lucas S."/>
            <person name="Glavina del Rio T."/>
            <person name="Pitluck S."/>
            <person name="Rokhsar D."/>
            <person name="Bowler C."/>
        </authorList>
    </citation>
    <scope>GENOME REANNOTATION</scope>
    <source>
        <strain evidence="2">CCAP 1055/1</strain>
    </source>
</reference>
<dbReference type="Proteomes" id="UP000000759">
    <property type="component" value="Chromosome 15"/>
</dbReference>
<dbReference type="OrthoDB" id="341976at2759"/>
<feature type="non-terminal residue" evidence="1">
    <location>
        <position position="136"/>
    </location>
</feature>
<dbReference type="STRING" id="556484.B7G5N1"/>
<organism evidence="1 2">
    <name type="scientific">Phaeodactylum tricornutum (strain CCAP 1055/1)</name>
    <dbReference type="NCBI Taxonomy" id="556484"/>
    <lineage>
        <taxon>Eukaryota</taxon>
        <taxon>Sar</taxon>
        <taxon>Stramenopiles</taxon>
        <taxon>Ochrophyta</taxon>
        <taxon>Bacillariophyta</taxon>
        <taxon>Bacillariophyceae</taxon>
        <taxon>Bacillariophycidae</taxon>
        <taxon>Naviculales</taxon>
        <taxon>Phaeodactylaceae</taxon>
        <taxon>Phaeodactylum</taxon>
    </lineage>
</organism>
<dbReference type="GeneID" id="7203238"/>
<dbReference type="eggNOG" id="ENOG502RZEN">
    <property type="taxonomic scope" value="Eukaryota"/>
</dbReference>
<feature type="non-terminal residue" evidence="1">
    <location>
        <position position="1"/>
    </location>
</feature>
<dbReference type="PaxDb" id="2850-Phatr7073"/>
<proteinExistence type="predicted"/>
<dbReference type="EMBL" id="CM000617">
    <property type="protein sequence ID" value="EEC46178.1"/>
    <property type="molecule type" value="Genomic_DNA"/>
</dbReference>
<dbReference type="RefSeq" id="XP_002182277.1">
    <property type="nucleotide sequence ID" value="XM_002182241.1"/>
</dbReference>
<name>B7G5N1_PHATC</name>
<reference evidence="1 2" key="1">
    <citation type="journal article" date="2008" name="Nature">
        <title>The Phaeodactylum genome reveals the evolutionary history of diatom genomes.</title>
        <authorList>
            <person name="Bowler C."/>
            <person name="Allen A.E."/>
            <person name="Badger J.H."/>
            <person name="Grimwood J."/>
            <person name="Jabbari K."/>
            <person name="Kuo A."/>
            <person name="Maheswari U."/>
            <person name="Martens C."/>
            <person name="Maumus F."/>
            <person name="Otillar R.P."/>
            <person name="Rayko E."/>
            <person name="Salamov A."/>
            <person name="Vandepoele K."/>
            <person name="Beszteri B."/>
            <person name="Gruber A."/>
            <person name="Heijde M."/>
            <person name="Katinka M."/>
            <person name="Mock T."/>
            <person name="Valentin K."/>
            <person name="Verret F."/>
            <person name="Berges J.A."/>
            <person name="Brownlee C."/>
            <person name="Cadoret J.P."/>
            <person name="Chiovitti A."/>
            <person name="Choi C.J."/>
            <person name="Coesel S."/>
            <person name="De Martino A."/>
            <person name="Detter J.C."/>
            <person name="Durkin C."/>
            <person name="Falciatore A."/>
            <person name="Fournet J."/>
            <person name="Haruta M."/>
            <person name="Huysman M.J."/>
            <person name="Jenkins B.D."/>
            <person name="Jiroutova K."/>
            <person name="Jorgensen R.E."/>
            <person name="Joubert Y."/>
            <person name="Kaplan A."/>
            <person name="Kroger N."/>
            <person name="Kroth P.G."/>
            <person name="La Roche J."/>
            <person name="Lindquist E."/>
            <person name="Lommer M."/>
            <person name="Martin-Jezequel V."/>
            <person name="Lopez P.J."/>
            <person name="Lucas S."/>
            <person name="Mangogna M."/>
            <person name="McGinnis K."/>
            <person name="Medlin L.K."/>
            <person name="Montsant A."/>
            <person name="Oudot-Le Secq M.P."/>
            <person name="Napoli C."/>
            <person name="Obornik M."/>
            <person name="Parker M.S."/>
            <person name="Petit J.L."/>
            <person name="Porcel B.M."/>
            <person name="Poulsen N."/>
            <person name="Robison M."/>
            <person name="Rychlewski L."/>
            <person name="Rynearson T.A."/>
            <person name="Schmutz J."/>
            <person name="Shapiro H."/>
            <person name="Siaut M."/>
            <person name="Stanley M."/>
            <person name="Sussman M.R."/>
            <person name="Taylor A.R."/>
            <person name="Vardi A."/>
            <person name="von Dassow P."/>
            <person name="Vyverman W."/>
            <person name="Willis A."/>
            <person name="Wyrwicz L.S."/>
            <person name="Rokhsar D.S."/>
            <person name="Weissenbach J."/>
            <person name="Armbrust E.V."/>
            <person name="Green B.R."/>
            <person name="Van de Peer Y."/>
            <person name="Grigoriev I.V."/>
        </authorList>
    </citation>
    <scope>NUCLEOTIDE SEQUENCE [LARGE SCALE GENOMIC DNA]</scope>
    <source>
        <strain evidence="1 2">CCAP 1055/1</strain>
    </source>
</reference>
<dbReference type="HOGENOM" id="CLU_130164_0_0_1"/>
<dbReference type="InParanoid" id="B7G5N1"/>
<accession>B7G5N1</accession>
<dbReference type="KEGG" id="pti:PHATRDRAFT_7073"/>
<evidence type="ECO:0000313" key="1">
    <source>
        <dbReference type="EMBL" id="EEC46178.1"/>
    </source>
</evidence>
<keyword evidence="2" id="KW-1185">Reference proteome</keyword>